<evidence type="ECO:0000256" key="9">
    <source>
        <dbReference type="ARBA" id="ARBA00023180"/>
    </source>
</evidence>
<comment type="subcellular location">
    <subcellularLocation>
        <location evidence="10">Endomembrane system</location>
        <topology evidence="10">Single-pass type II membrane protein</topology>
    </subcellularLocation>
    <subcellularLocation>
        <location evidence="11">Golgi apparatus</location>
        <location evidence="11">Golgi stack membrane</location>
        <topology evidence="11">Single-pass type II membrane protein</topology>
    </subcellularLocation>
</comment>
<keyword evidence="7" id="KW-1133">Transmembrane helix</keyword>
<name>A0A815FTN4_9BILA</name>
<dbReference type="FunFam" id="3.40.50.11660:FF:000002">
    <property type="entry name" value="Alpha-(1,3)-fucosyltransferase"/>
    <property type="match status" value="1"/>
</dbReference>
<dbReference type="EC" id="2.4.1.-" evidence="11"/>
<keyword evidence="12" id="KW-0732">Signal</keyword>
<dbReference type="InterPro" id="IPR055270">
    <property type="entry name" value="Glyco_tran_10_C"/>
</dbReference>
<sequence length="489" mass="57020">MTVIVLIVYIFIINSTVEDKKEVNSCQSEKHKNNKTIKYIFNLAQWRELLNKNGILFKDSRTLWCDVPSELQSMSKAICQIYKMNDCTRLPCRLIYSSNETLRDVKCSSGGRVFTPNNDKSTQNEADFTCKVGFSLDLFIKKSTNYSYPSIIVDAFTELSTDLYINILNKQYRSCNSMWGFLFNFESISNYPWTKDSDKSKLIDVSFGYDRSRHDFIPHPWLFNYVEQIKFTSKRLSIQQVMNSKMPINSIENSDTYWTNKEMNSIVQNKTKNESYVRSPILWMNSNCNTKSQRTPYMKKLMKYIDVDNYGSCGSKIRSVPEHVGKIQGSTNQKSTNHASYDWEAGKLALAKDYLFTIAIENTLDYDYVTEKLWHAFIAGSIPIYLGAPNIEDWLPCQTNCIIDLRKFQTPEAAALYIKKVAMNKTLYESYHQWRNQPVSEKFQNMLNYFEKIGNYNLECILCDMSRQVDQGNDPKDYKKKIMKTIGRF</sequence>
<keyword evidence="9" id="KW-0325">Glycoprotein</keyword>
<keyword evidence="4 11" id="KW-0808">Transferase</keyword>
<dbReference type="Gene3D" id="3.40.50.11660">
    <property type="entry name" value="Glycosyl transferase family 10, C-terminal domain"/>
    <property type="match status" value="1"/>
</dbReference>
<dbReference type="SUPFAM" id="SSF53756">
    <property type="entry name" value="UDP-Glycosyltransferase/glycogen phosphorylase"/>
    <property type="match status" value="1"/>
</dbReference>
<dbReference type="InterPro" id="IPR001503">
    <property type="entry name" value="Glyco_trans_10"/>
</dbReference>
<dbReference type="AlphaFoldDB" id="A0A815FTN4"/>
<gene>
    <name evidence="15" type="ORF">OKA104_LOCUS23396</name>
    <name evidence="14" type="ORF">VCS650_LOCUS32556</name>
</gene>
<feature type="signal peptide" evidence="12">
    <location>
        <begin position="1"/>
        <end position="19"/>
    </location>
</feature>
<evidence type="ECO:0000256" key="6">
    <source>
        <dbReference type="ARBA" id="ARBA00022968"/>
    </source>
</evidence>
<evidence type="ECO:0000256" key="3">
    <source>
        <dbReference type="ARBA" id="ARBA00022676"/>
    </source>
</evidence>
<dbReference type="InterPro" id="IPR038577">
    <property type="entry name" value="GT10-like_C_sf"/>
</dbReference>
<comment type="pathway">
    <text evidence="1">Protein modification; protein glycosylation.</text>
</comment>
<dbReference type="GO" id="GO:0046920">
    <property type="term" value="F:alpha-(1-&gt;3)-fucosyltransferase activity"/>
    <property type="evidence" value="ECO:0007669"/>
    <property type="project" value="TreeGrafter"/>
</dbReference>
<keyword evidence="6" id="KW-0735">Signal-anchor</keyword>
<dbReference type="Proteomes" id="UP000663891">
    <property type="component" value="Unassembled WGS sequence"/>
</dbReference>
<dbReference type="UniPathway" id="UPA00378"/>
<evidence type="ECO:0000259" key="13">
    <source>
        <dbReference type="Pfam" id="PF00852"/>
    </source>
</evidence>
<evidence type="ECO:0000313" key="16">
    <source>
        <dbReference type="Proteomes" id="UP000663891"/>
    </source>
</evidence>
<evidence type="ECO:0000256" key="2">
    <source>
        <dbReference type="ARBA" id="ARBA00008919"/>
    </source>
</evidence>
<keyword evidence="3 11" id="KW-0328">Glycosyltransferase</keyword>
<keyword evidence="11" id="KW-0333">Golgi apparatus</keyword>
<evidence type="ECO:0000313" key="14">
    <source>
        <dbReference type="EMBL" id="CAF1328628.1"/>
    </source>
</evidence>
<dbReference type="GO" id="GO:0032580">
    <property type="term" value="C:Golgi cisterna membrane"/>
    <property type="evidence" value="ECO:0007669"/>
    <property type="project" value="UniProtKB-SubCell"/>
</dbReference>
<dbReference type="OrthoDB" id="427096at2759"/>
<keyword evidence="5 11" id="KW-0812">Transmembrane</keyword>
<reference evidence="14" key="1">
    <citation type="submission" date="2021-02" db="EMBL/GenBank/DDBJ databases">
        <authorList>
            <person name="Nowell W R."/>
        </authorList>
    </citation>
    <scope>NUCLEOTIDE SEQUENCE</scope>
</reference>
<dbReference type="Pfam" id="PF00852">
    <property type="entry name" value="Glyco_transf_10"/>
    <property type="match status" value="1"/>
</dbReference>
<evidence type="ECO:0000256" key="1">
    <source>
        <dbReference type="ARBA" id="ARBA00004922"/>
    </source>
</evidence>
<keyword evidence="8" id="KW-0472">Membrane</keyword>
<evidence type="ECO:0000256" key="5">
    <source>
        <dbReference type="ARBA" id="ARBA00022692"/>
    </source>
</evidence>
<feature type="chain" id="PRO_5035606500" description="Fucosyltransferase" evidence="12">
    <location>
        <begin position="20"/>
        <end position="489"/>
    </location>
</feature>
<dbReference type="EMBL" id="CAJNON010000595">
    <property type="protein sequence ID" value="CAF1328628.1"/>
    <property type="molecule type" value="Genomic_DNA"/>
</dbReference>
<dbReference type="PANTHER" id="PTHR11929">
    <property type="entry name" value="ALPHA- 1,3 -FUCOSYLTRANSFERASE"/>
    <property type="match status" value="1"/>
</dbReference>
<organism evidence="14 16">
    <name type="scientific">Adineta steineri</name>
    <dbReference type="NCBI Taxonomy" id="433720"/>
    <lineage>
        <taxon>Eukaryota</taxon>
        <taxon>Metazoa</taxon>
        <taxon>Spiralia</taxon>
        <taxon>Gnathifera</taxon>
        <taxon>Rotifera</taxon>
        <taxon>Eurotatoria</taxon>
        <taxon>Bdelloidea</taxon>
        <taxon>Adinetida</taxon>
        <taxon>Adinetidae</taxon>
        <taxon>Adineta</taxon>
    </lineage>
</organism>
<comment type="caution">
    <text evidence="14">The sequence shown here is derived from an EMBL/GenBank/DDBJ whole genome shotgun (WGS) entry which is preliminary data.</text>
</comment>
<evidence type="ECO:0000256" key="12">
    <source>
        <dbReference type="SAM" id="SignalP"/>
    </source>
</evidence>
<evidence type="ECO:0000256" key="8">
    <source>
        <dbReference type="ARBA" id="ARBA00023136"/>
    </source>
</evidence>
<accession>A0A815FTN4</accession>
<evidence type="ECO:0000256" key="4">
    <source>
        <dbReference type="ARBA" id="ARBA00022679"/>
    </source>
</evidence>
<dbReference type="PANTHER" id="PTHR11929:SF194">
    <property type="entry name" value="ALPHA-(1,3)-FUCOSYLTRANSFERASE 10"/>
    <property type="match status" value="1"/>
</dbReference>
<evidence type="ECO:0000256" key="10">
    <source>
        <dbReference type="ARBA" id="ARBA00060399"/>
    </source>
</evidence>
<evidence type="ECO:0000313" key="15">
    <source>
        <dbReference type="EMBL" id="CAF3885958.1"/>
    </source>
</evidence>
<evidence type="ECO:0000256" key="11">
    <source>
        <dbReference type="RuleBase" id="RU003832"/>
    </source>
</evidence>
<proteinExistence type="inferred from homology"/>
<dbReference type="Proteomes" id="UP000663881">
    <property type="component" value="Unassembled WGS sequence"/>
</dbReference>
<comment type="similarity">
    <text evidence="2 11">Belongs to the glycosyltransferase 10 family.</text>
</comment>
<dbReference type="EMBL" id="CAJOAY010001782">
    <property type="protein sequence ID" value="CAF3885958.1"/>
    <property type="molecule type" value="Genomic_DNA"/>
</dbReference>
<evidence type="ECO:0000256" key="7">
    <source>
        <dbReference type="ARBA" id="ARBA00022989"/>
    </source>
</evidence>
<protein>
    <recommendedName>
        <fullName evidence="11">Fucosyltransferase</fullName>
        <ecNumber evidence="11">2.4.1.-</ecNumber>
    </recommendedName>
</protein>
<feature type="domain" description="Fucosyltransferase C-terminal" evidence="13">
    <location>
        <begin position="281"/>
        <end position="471"/>
    </location>
</feature>